<protein>
    <submittedName>
        <fullName evidence="1">SFRICE_019704</fullName>
    </submittedName>
</protein>
<accession>A0A2H1V4A4</accession>
<organism evidence="1">
    <name type="scientific">Spodoptera frugiperda</name>
    <name type="common">Fall armyworm</name>
    <dbReference type="NCBI Taxonomy" id="7108"/>
    <lineage>
        <taxon>Eukaryota</taxon>
        <taxon>Metazoa</taxon>
        <taxon>Ecdysozoa</taxon>
        <taxon>Arthropoda</taxon>
        <taxon>Hexapoda</taxon>
        <taxon>Insecta</taxon>
        <taxon>Pterygota</taxon>
        <taxon>Neoptera</taxon>
        <taxon>Endopterygota</taxon>
        <taxon>Lepidoptera</taxon>
        <taxon>Glossata</taxon>
        <taxon>Ditrysia</taxon>
        <taxon>Noctuoidea</taxon>
        <taxon>Noctuidae</taxon>
        <taxon>Amphipyrinae</taxon>
        <taxon>Spodoptera</taxon>
    </lineage>
</organism>
<gene>
    <name evidence="1" type="ORF">SFRICE_019704</name>
</gene>
<sequence>MHRVYCILMDPLDLGGGRNKLRMFAAGQTHVGQAKTSLHSAMLYSQVLFEEKSCKQKWKSRTKIKQFKGHKIPQLSKANVRNKFTGTAAQDQHGSMIAQRENHPMTSAALCETRGSVGLLLTKNHPVSPPAFRIRAPPNFTTDFNKKWTTFLSPR</sequence>
<dbReference type="EMBL" id="ODYU01000596">
    <property type="protein sequence ID" value="SOQ35661.1"/>
    <property type="molecule type" value="Genomic_DNA"/>
</dbReference>
<name>A0A2H1V4A4_SPOFR</name>
<evidence type="ECO:0000313" key="1">
    <source>
        <dbReference type="EMBL" id="SOQ35661.1"/>
    </source>
</evidence>
<proteinExistence type="predicted"/>
<reference evidence="1" key="1">
    <citation type="submission" date="2016-07" db="EMBL/GenBank/DDBJ databases">
        <authorList>
            <person name="Bretaudeau A."/>
        </authorList>
    </citation>
    <scope>NUCLEOTIDE SEQUENCE</scope>
    <source>
        <strain evidence="1">Rice</strain>
        <tissue evidence="1">Whole body</tissue>
    </source>
</reference>
<dbReference type="AlphaFoldDB" id="A0A2H1V4A4"/>